<name>A0A3S0HLZ8_9BACT</name>
<dbReference type="OrthoDB" id="885282at2"/>
<evidence type="ECO:0000313" key="3">
    <source>
        <dbReference type="Proteomes" id="UP000282184"/>
    </source>
</evidence>
<gene>
    <name evidence="2" type="ORF">EJV47_15745</name>
</gene>
<keyword evidence="1" id="KW-1133">Transmembrane helix</keyword>
<feature type="transmembrane region" description="Helical" evidence="1">
    <location>
        <begin position="87"/>
        <end position="118"/>
    </location>
</feature>
<evidence type="ECO:0000256" key="1">
    <source>
        <dbReference type="SAM" id="Phobius"/>
    </source>
</evidence>
<evidence type="ECO:0000313" key="2">
    <source>
        <dbReference type="EMBL" id="RTQ48425.1"/>
    </source>
</evidence>
<dbReference type="Proteomes" id="UP000282184">
    <property type="component" value="Unassembled WGS sequence"/>
</dbReference>
<feature type="transmembrane region" description="Helical" evidence="1">
    <location>
        <begin position="20"/>
        <end position="44"/>
    </location>
</feature>
<keyword evidence="1" id="KW-0472">Membrane</keyword>
<keyword evidence="1" id="KW-0812">Transmembrane</keyword>
<dbReference type="AlphaFoldDB" id="A0A3S0HLZ8"/>
<reference evidence="2 3" key="1">
    <citation type="submission" date="2018-12" db="EMBL/GenBank/DDBJ databases">
        <title>Hymenobacter gummosus sp. nov., isolated from a spring.</title>
        <authorList>
            <person name="Nie L."/>
        </authorList>
    </citation>
    <scope>NUCLEOTIDE SEQUENCE [LARGE SCALE GENOMIC DNA]</scope>
    <source>
        <strain evidence="2 3">KCTC 52166</strain>
    </source>
</reference>
<feature type="transmembrane region" description="Helical" evidence="1">
    <location>
        <begin position="56"/>
        <end position="80"/>
    </location>
</feature>
<dbReference type="EMBL" id="RXOF01000009">
    <property type="protein sequence ID" value="RTQ48425.1"/>
    <property type="molecule type" value="Genomic_DNA"/>
</dbReference>
<keyword evidence="3" id="KW-1185">Reference proteome</keyword>
<comment type="caution">
    <text evidence="2">The sequence shown here is derived from an EMBL/GenBank/DDBJ whole genome shotgun (WGS) entry which is preliminary data.</text>
</comment>
<proteinExistence type="predicted"/>
<accession>A0A3S0HLZ8</accession>
<organism evidence="2 3">
    <name type="scientific">Hymenobacter gummosus</name>
    <dbReference type="NCBI Taxonomy" id="1776032"/>
    <lineage>
        <taxon>Bacteria</taxon>
        <taxon>Pseudomonadati</taxon>
        <taxon>Bacteroidota</taxon>
        <taxon>Cytophagia</taxon>
        <taxon>Cytophagales</taxon>
        <taxon>Hymenobacteraceae</taxon>
        <taxon>Hymenobacter</taxon>
    </lineage>
</organism>
<protein>
    <submittedName>
        <fullName evidence="2">Uncharacterized protein</fullName>
    </submittedName>
</protein>
<dbReference type="RefSeq" id="WP_126694131.1">
    <property type="nucleotide sequence ID" value="NZ_RXOF01000009.1"/>
</dbReference>
<sequence length="124" mass="13376">MQAASAPLQPARRADHLGWFVGLVVFSSLAFGLALAYIVAFQWGHPHLVITWADNIIMGACALQGPLAFWGLIGTIHAAWHRRFGRAMLWLLFTAWALLLLVGGSVAVGVAVIGAPYIDERPGM</sequence>